<dbReference type="RefSeq" id="WP_314014605.1">
    <property type="nucleotide sequence ID" value="NZ_JAVTTP010000001.1"/>
</dbReference>
<dbReference type="SUPFAM" id="SSF48452">
    <property type="entry name" value="TPR-like"/>
    <property type="match status" value="2"/>
</dbReference>
<dbReference type="Gene3D" id="1.25.40.10">
    <property type="entry name" value="Tetratricopeptide repeat domain"/>
    <property type="match status" value="3"/>
</dbReference>
<feature type="domain" description="Signal transduction histidine kinase internal region" evidence="2">
    <location>
        <begin position="468"/>
        <end position="547"/>
    </location>
</feature>
<dbReference type="SMART" id="SM00028">
    <property type="entry name" value="TPR"/>
    <property type="match status" value="5"/>
</dbReference>
<keyword evidence="3" id="KW-0418">Kinase</keyword>
<proteinExistence type="predicted"/>
<accession>A0ABU3L714</accession>
<organism evidence="3 4">
    <name type="scientific">Pricia mediterranea</name>
    <dbReference type="NCBI Taxonomy" id="3076079"/>
    <lineage>
        <taxon>Bacteria</taxon>
        <taxon>Pseudomonadati</taxon>
        <taxon>Bacteroidota</taxon>
        <taxon>Flavobacteriia</taxon>
        <taxon>Flavobacteriales</taxon>
        <taxon>Flavobacteriaceae</taxon>
        <taxon>Pricia</taxon>
    </lineage>
</organism>
<comment type="caution">
    <text evidence="3">The sequence shown here is derived from an EMBL/GenBank/DDBJ whole genome shotgun (WGS) entry which is preliminary data.</text>
</comment>
<gene>
    <name evidence="3" type="ORF">RQM65_09875</name>
</gene>
<dbReference type="Gene3D" id="3.30.565.10">
    <property type="entry name" value="Histidine kinase-like ATPase, C-terminal domain"/>
    <property type="match status" value="1"/>
</dbReference>
<dbReference type="InterPro" id="IPR019734">
    <property type="entry name" value="TPR_rpt"/>
</dbReference>
<sequence>MPFGTLHAQQYIIDSLENELVHPTNGLTMGEIMNELSWYYATINPEKGLGIADNAIEVSMKSKDSLQLGIAYERKGYNYENLGEDSLTVEMYDTAGSIYIGIGHRKRLATLAFNKGNFYFNRARYKRSLKEAGVSLKEYEQLKDTVKIARIQNLMGLNHMYLGDYPASMEAFRKGMIVLEQSNRDATRFYSAILGNLSILFTKLSEMEKALDYQYKSLAIDRKNNDSIRIGNSLLHIGQLYGRSDQHNQAMDKFRSALEIKEKSGNKYEVASALANIGITYAELRQYTQALEFLDRARVLYVEIDHLTNLSTVNLNIGDIHLTEGRIQLAKSHFEKAMSFAKKAGDKRASMLAAEGLAASAFKASEFEEAYTWQLETMHLRDSLLSDDKRNEIARLEAKYKYDKEKAVLKANFEKNKAIEQANLKRQIWIRNLSICGGLGGMLLLASGFVLIRRKREAELNAKIATSRLETLRAQLNPHFIFNSLNSINDFVQRNETESASSYLTRFSKMMRKTLDNSTREEVSLGEEVEFLKGYIELERQRLDDRFDYTIHVDNELDLEDTLIPPTLLQPFVENSIWHGLSPRKGKGGFLSIRIHKNRTHLNCVIEDNGVGMHQKRRTENIRNGSFGAASVTDRLNLLNQLRRKGESKITYVEKGEGVQVEIRLPIIHDSDL</sequence>
<dbReference type="InterPro" id="IPR011990">
    <property type="entry name" value="TPR-like_helical_dom_sf"/>
</dbReference>
<feature type="repeat" description="TPR" evidence="1">
    <location>
        <begin position="231"/>
        <end position="264"/>
    </location>
</feature>
<dbReference type="Pfam" id="PF13424">
    <property type="entry name" value="TPR_12"/>
    <property type="match status" value="2"/>
</dbReference>
<dbReference type="InterPro" id="IPR050640">
    <property type="entry name" value="Bact_2-comp_sensor_kinase"/>
</dbReference>
<dbReference type="Pfam" id="PF06580">
    <property type="entry name" value="His_kinase"/>
    <property type="match status" value="1"/>
</dbReference>
<dbReference type="SUPFAM" id="SSF55874">
    <property type="entry name" value="ATPase domain of HSP90 chaperone/DNA topoisomerase II/histidine kinase"/>
    <property type="match status" value="1"/>
</dbReference>
<keyword evidence="4" id="KW-1185">Reference proteome</keyword>
<evidence type="ECO:0000256" key="1">
    <source>
        <dbReference type="PROSITE-ProRule" id="PRU00339"/>
    </source>
</evidence>
<evidence type="ECO:0000313" key="4">
    <source>
        <dbReference type="Proteomes" id="UP001250656"/>
    </source>
</evidence>
<evidence type="ECO:0000313" key="3">
    <source>
        <dbReference type="EMBL" id="MDT7828969.1"/>
    </source>
</evidence>
<dbReference type="PROSITE" id="PS50005">
    <property type="entry name" value="TPR"/>
    <property type="match status" value="2"/>
</dbReference>
<reference evidence="3 4" key="1">
    <citation type="submission" date="2023-09" db="EMBL/GenBank/DDBJ databases">
        <title>Novel taxa isolated from Blanes Bay.</title>
        <authorList>
            <person name="Rey-Velasco X."/>
            <person name="Lucena T."/>
        </authorList>
    </citation>
    <scope>NUCLEOTIDE SEQUENCE [LARGE SCALE GENOMIC DNA]</scope>
    <source>
        <strain evidence="3 4">S334</strain>
    </source>
</reference>
<name>A0ABU3L714_9FLAO</name>
<keyword evidence="1" id="KW-0802">TPR repeat</keyword>
<dbReference type="InterPro" id="IPR010559">
    <property type="entry name" value="Sig_transdc_His_kin_internal"/>
</dbReference>
<keyword evidence="3" id="KW-0808">Transferase</keyword>
<dbReference type="GO" id="GO:0016301">
    <property type="term" value="F:kinase activity"/>
    <property type="evidence" value="ECO:0007669"/>
    <property type="project" value="UniProtKB-KW"/>
</dbReference>
<feature type="repeat" description="TPR" evidence="1">
    <location>
        <begin position="271"/>
        <end position="304"/>
    </location>
</feature>
<dbReference type="InterPro" id="IPR036890">
    <property type="entry name" value="HATPase_C_sf"/>
</dbReference>
<evidence type="ECO:0000259" key="2">
    <source>
        <dbReference type="Pfam" id="PF06580"/>
    </source>
</evidence>
<dbReference type="PANTHER" id="PTHR34220:SF7">
    <property type="entry name" value="SENSOR HISTIDINE KINASE YPDA"/>
    <property type="match status" value="1"/>
</dbReference>
<dbReference type="PANTHER" id="PTHR34220">
    <property type="entry name" value="SENSOR HISTIDINE KINASE YPDA"/>
    <property type="match status" value="1"/>
</dbReference>
<dbReference type="EMBL" id="JAVTTP010000001">
    <property type="protein sequence ID" value="MDT7828969.1"/>
    <property type="molecule type" value="Genomic_DNA"/>
</dbReference>
<protein>
    <submittedName>
        <fullName evidence="3">Histidine kinase</fullName>
    </submittedName>
</protein>
<dbReference type="Proteomes" id="UP001250656">
    <property type="component" value="Unassembled WGS sequence"/>
</dbReference>